<proteinExistence type="predicted"/>
<sequence>MLRIEKLFTTVKYMVMEAQTTFSYFLSISVQSLLEGGCSSVVDHRWHEYFAATRKLRRMGIRYKQKDGVLYDLEGKVVGIDPERIDPETLLLIER</sequence>
<dbReference type="Proteomes" id="UP000308488">
    <property type="component" value="Unassembled WGS sequence"/>
</dbReference>
<keyword evidence="2" id="KW-1185">Reference proteome</keyword>
<name>A0A4U6R116_9GAMM</name>
<dbReference type="OrthoDB" id="9806213at2"/>
<comment type="caution">
    <text evidence="1">The sequence shown here is derived from an EMBL/GenBank/DDBJ whole genome shotgun (WGS) entry which is preliminary data.</text>
</comment>
<accession>A0A4U6R116</accession>
<evidence type="ECO:0000313" key="1">
    <source>
        <dbReference type="EMBL" id="TKV66981.1"/>
    </source>
</evidence>
<reference evidence="1 2" key="1">
    <citation type="submission" date="2019-05" db="EMBL/GenBank/DDBJ databases">
        <title>Marinobacter panjinensis sp. nov., a moderately halophilic bacterium isolated from sea tidal flat environment.</title>
        <authorList>
            <person name="Yang W."/>
            <person name="An M."/>
            <person name="He W."/>
            <person name="Luo X."/>
            <person name="Zhu L."/>
            <person name="Chen G."/>
            <person name="Zhang Y."/>
            <person name="Wang Y."/>
        </authorList>
    </citation>
    <scope>NUCLEOTIDE SEQUENCE [LARGE SCALE GENOMIC DNA]</scope>
    <source>
        <strain evidence="1 2">PJ-16</strain>
    </source>
</reference>
<gene>
    <name evidence="1" type="ORF">FDP08_02200</name>
</gene>
<organism evidence="1 2">
    <name type="scientific">Marinobacter panjinensis</name>
    <dbReference type="NCBI Taxonomy" id="2576384"/>
    <lineage>
        <taxon>Bacteria</taxon>
        <taxon>Pseudomonadati</taxon>
        <taxon>Pseudomonadota</taxon>
        <taxon>Gammaproteobacteria</taxon>
        <taxon>Pseudomonadales</taxon>
        <taxon>Marinobacteraceae</taxon>
        <taxon>Marinobacter</taxon>
    </lineage>
</organism>
<protein>
    <submittedName>
        <fullName evidence="1">Uncharacterized protein</fullName>
    </submittedName>
</protein>
<evidence type="ECO:0000313" key="2">
    <source>
        <dbReference type="Proteomes" id="UP000308488"/>
    </source>
</evidence>
<dbReference type="AlphaFoldDB" id="A0A4U6R116"/>
<dbReference type="EMBL" id="SZYH01000001">
    <property type="protein sequence ID" value="TKV66981.1"/>
    <property type="molecule type" value="Genomic_DNA"/>
</dbReference>